<evidence type="ECO:0000256" key="10">
    <source>
        <dbReference type="ARBA" id="ARBA00023124"/>
    </source>
</evidence>
<keyword evidence="2 12" id="KW-1048">Host nucleus</keyword>
<dbReference type="GeneID" id="9714218"/>
<keyword evidence="7 12" id="KW-0255">Endonuclease</keyword>
<dbReference type="KEGG" id="vg:9714218"/>
<dbReference type="Pfam" id="PF08724">
    <property type="entry name" value="Rep_N"/>
    <property type="match status" value="1"/>
</dbReference>
<dbReference type="Gene3D" id="1.10.10.950">
    <property type="match status" value="1"/>
</dbReference>
<evidence type="ECO:0000256" key="2">
    <source>
        <dbReference type="ARBA" id="ARBA00022562"/>
    </source>
</evidence>
<organism evidence="16 17">
    <name type="scientific">Bat adeno-associated virus</name>
    <dbReference type="NCBI Taxonomy" id="740950"/>
    <lineage>
        <taxon>Viruses</taxon>
        <taxon>Monodnaviria</taxon>
        <taxon>Shotokuvirae</taxon>
        <taxon>Cossaviricota</taxon>
        <taxon>Quintoviricetes</taxon>
        <taxon>Piccovirales</taxon>
        <taxon>Parvoviridae</taxon>
        <taxon>Parvovirinae</taxon>
        <taxon>Dependoparvovirus</taxon>
        <taxon>Dependoparvovirus chiropteran1</taxon>
    </lineage>
</organism>
<evidence type="ECO:0000256" key="8">
    <source>
        <dbReference type="ARBA" id="ARBA00022801"/>
    </source>
</evidence>
<dbReference type="PROSITE" id="PS51206">
    <property type="entry name" value="SF3_HELICASE_1"/>
    <property type="match status" value="1"/>
</dbReference>
<dbReference type="SUPFAM" id="SSF55464">
    <property type="entry name" value="Origin of replication-binding domain, RBD-like"/>
    <property type="match status" value="1"/>
</dbReference>
<dbReference type="GO" id="GO:0019079">
    <property type="term" value="P:viral genome replication"/>
    <property type="evidence" value="ECO:0007669"/>
    <property type="project" value="InterPro"/>
</dbReference>
<dbReference type="InterPro" id="IPR027417">
    <property type="entry name" value="P-loop_NTPase"/>
</dbReference>
<evidence type="ECO:0000256" key="5">
    <source>
        <dbReference type="ARBA" id="ARBA00022723"/>
    </source>
</evidence>
<feature type="short sequence motif" description="RCR-3" evidence="12">
    <location>
        <begin position="153"/>
        <end position="157"/>
    </location>
</feature>
<feature type="domain" description="SF3 helicase" evidence="14">
    <location>
        <begin position="301"/>
        <end position="456"/>
    </location>
</feature>
<evidence type="ECO:0000256" key="9">
    <source>
        <dbReference type="ARBA" id="ARBA00022840"/>
    </source>
</evidence>
<evidence type="ECO:0000256" key="12">
    <source>
        <dbReference type="PROSITE-ProRule" id="PRU01366"/>
    </source>
</evidence>
<dbReference type="OrthoDB" id="2007at10239"/>
<dbReference type="EMBL" id="GU226971">
    <property type="protein sequence ID" value="ADD17085.1"/>
    <property type="molecule type" value="Genomic_DNA"/>
</dbReference>
<comment type="subcellular location">
    <subcellularLocation>
        <location evidence="1 12">Host nucleus</location>
    </subcellularLocation>
</comment>
<feature type="active site" description="For nuclease activity" evidence="12">
    <location>
        <position position="153"/>
    </location>
</feature>
<evidence type="ECO:0000256" key="11">
    <source>
        <dbReference type="ARBA" id="ARBA00023125"/>
    </source>
</evidence>
<evidence type="ECO:0000256" key="3">
    <source>
        <dbReference type="ARBA" id="ARBA00022705"/>
    </source>
</evidence>
<feature type="region of interest" description="Disordered" evidence="13">
    <location>
        <begin position="194"/>
        <end position="213"/>
    </location>
</feature>
<name>E0XJJ4_9VIRU</name>
<dbReference type="SUPFAM" id="SSF52540">
    <property type="entry name" value="P-loop containing nucleoside triphosphate hydrolases"/>
    <property type="match status" value="1"/>
</dbReference>
<dbReference type="GO" id="GO:0046872">
    <property type="term" value="F:metal ion binding"/>
    <property type="evidence" value="ECO:0007669"/>
    <property type="project" value="UniProtKB-KW"/>
</dbReference>
<keyword evidence="10 12" id="KW-0190">Covalent protein-DNA linkage</keyword>
<protein>
    <submittedName>
        <fullName evidence="16">Rep protein</fullName>
    </submittedName>
</protein>
<dbReference type="InterPro" id="IPR049901">
    <property type="entry name" value="PV_NS1-NUC"/>
</dbReference>
<feature type="short sequence motif" description="RCR-2" evidence="12">
    <location>
        <begin position="89"/>
        <end position="91"/>
    </location>
</feature>
<dbReference type="InterPro" id="IPR014835">
    <property type="entry name" value="NS1-Nuc"/>
</dbReference>
<dbReference type="GO" id="GO:0042025">
    <property type="term" value="C:host cell nucleus"/>
    <property type="evidence" value="ECO:0007669"/>
    <property type="project" value="UniProtKB-SubCell"/>
</dbReference>
<proteinExistence type="predicted"/>
<evidence type="ECO:0000256" key="13">
    <source>
        <dbReference type="SAM" id="MobiDB-lite"/>
    </source>
</evidence>
<reference evidence="16 17" key="1">
    <citation type="journal article" date="2010" name="J. Gen. Virol.">
        <title>Prevalence and genetic diversity of adeno-associated viruses in bats from China.</title>
        <authorList>
            <person name="Li Y."/>
            <person name="Ge X."/>
            <person name="Hon C.C."/>
            <person name="Zhang H."/>
            <person name="Zhou P."/>
            <person name="Zhang Y."/>
            <person name="Wu Y."/>
            <person name="Wang L.F."/>
            <person name="Shi Z."/>
        </authorList>
    </citation>
    <scope>NUCLEOTIDE SEQUENCE [LARGE SCALE GENOMIC DNA]</scope>
    <source>
        <strain evidence="16 17">YNM</strain>
    </source>
</reference>
<keyword evidence="6 12" id="KW-0547">Nucleotide-binding</keyword>
<dbReference type="GO" id="GO:0003677">
    <property type="term" value="F:DNA binding"/>
    <property type="evidence" value="ECO:0007669"/>
    <property type="project" value="UniProtKB-UniRule"/>
</dbReference>
<evidence type="ECO:0000256" key="4">
    <source>
        <dbReference type="ARBA" id="ARBA00022722"/>
    </source>
</evidence>
<dbReference type="InterPro" id="IPR001257">
    <property type="entry name" value="Parvovirus_NS1_helicase"/>
</dbReference>
<evidence type="ECO:0000259" key="15">
    <source>
        <dbReference type="PROSITE" id="PS52022"/>
    </source>
</evidence>
<keyword evidence="8 12" id="KW-0378">Hydrolase</keyword>
<evidence type="ECO:0000256" key="6">
    <source>
        <dbReference type="ARBA" id="ARBA00022741"/>
    </source>
</evidence>
<evidence type="ECO:0000313" key="17">
    <source>
        <dbReference type="Proteomes" id="UP000204006"/>
    </source>
</evidence>
<dbReference type="Pfam" id="PF01057">
    <property type="entry name" value="Parvo_NS1"/>
    <property type="match status" value="1"/>
</dbReference>
<evidence type="ECO:0000256" key="1">
    <source>
        <dbReference type="ARBA" id="ARBA00004147"/>
    </source>
</evidence>
<keyword evidence="17" id="KW-1185">Reference proteome</keyword>
<dbReference type="InterPro" id="IPR014015">
    <property type="entry name" value="Helicase_SF3_DNA-vir"/>
</dbReference>
<keyword evidence="11 12" id="KW-0238">DNA-binding</keyword>
<keyword evidence="5" id="KW-0479">Metal-binding</keyword>
<feature type="domain" description="PV NS1-Nuc" evidence="15">
    <location>
        <begin position="1"/>
        <end position="197"/>
    </location>
</feature>
<dbReference type="Gene3D" id="3.40.50.300">
    <property type="entry name" value="P-loop containing nucleotide triphosphate hydrolases"/>
    <property type="match status" value="1"/>
</dbReference>
<dbReference type="GO" id="GO:0004519">
    <property type="term" value="F:endonuclease activity"/>
    <property type="evidence" value="ECO:0007669"/>
    <property type="project" value="UniProtKB-UniRule"/>
</dbReference>
<keyword evidence="4 12" id="KW-0540">Nuclease</keyword>
<evidence type="ECO:0000256" key="7">
    <source>
        <dbReference type="ARBA" id="ARBA00022759"/>
    </source>
</evidence>
<dbReference type="PROSITE" id="PS52022">
    <property type="entry name" value="PV_NS1_NUC"/>
    <property type="match status" value="1"/>
</dbReference>
<gene>
    <name evidence="16" type="primary">Rep</name>
    <name evidence="16" type="ORF">BtAAVgp1</name>
</gene>
<dbReference type="Proteomes" id="UP000204006">
    <property type="component" value="Segment"/>
</dbReference>
<keyword evidence="9" id="KW-0067">ATP-binding</keyword>
<dbReference type="GO" id="GO:0005524">
    <property type="term" value="F:ATP binding"/>
    <property type="evidence" value="ECO:0007669"/>
    <property type="project" value="UniProtKB-KW"/>
</dbReference>
<dbReference type="Gene3D" id="3.40.1310.20">
    <property type="match status" value="1"/>
</dbReference>
<dbReference type="GO" id="GO:0006260">
    <property type="term" value="P:DNA replication"/>
    <property type="evidence" value="ECO:0007669"/>
    <property type="project" value="UniProtKB-UniRule"/>
</dbReference>
<dbReference type="GO" id="GO:0016787">
    <property type="term" value="F:hydrolase activity"/>
    <property type="evidence" value="ECO:0007669"/>
    <property type="project" value="UniProtKB-KW"/>
</dbReference>
<sequence>MEFYSIVLRLPGDFDSEVPGLQDSFYKWISGPRRELPEWSDLDPGQIESAYQILADKLVREFAQKWAAFSEDPRAPYFAQLEKGRENFHVHVLASSKKVGSFVVGRYVRKMRQHLVDVVFRKCEPVDADWLQVQKSGNHKSNEIKDEGFIPAYLLPKRQSELQWAWTNIEKYERATLSVAERARLVEEWKRSLAAEESDPAEPERRPRKSTKSASEYMALVRWLVDNGIATEREWMREDSDGYLSYNATGATRAQIKAALDNAARIMVNTKTAADYLVGRNPPLDVEDNRIYRLFRMNGYDPAYAGSVLLGWCRTGFGKRNTVWLFGPATTGKTNLAEAISHSVPFYGCVNWTNENFPFNDCVDKMIIWWEEGKMTSKVVESAKAILGGSKVRVDQKCKNSQQIEPTPVIITSNTNMCEVVDGNSTTFEHRQPLEDRMFKFELTVRLQPTFGKITKQEVREFFKWAELNAVDVEYDFLVRKINQSDTGGGVKRGAEPTKDEPPAKRVFFYGATSEGEDVREGAPGESDSVNFAERYVSKCSKHLSWSNMRYPCRACERMNADVNVCTPHGCRDCPECFPRPAPVPIAEHDLCLAPIEDSDFYVGCIDDVNKEQ</sequence>
<evidence type="ECO:0000313" key="16">
    <source>
        <dbReference type="EMBL" id="ADD17085.1"/>
    </source>
</evidence>
<accession>E0XJJ4</accession>
<evidence type="ECO:0000259" key="14">
    <source>
        <dbReference type="PROSITE" id="PS51206"/>
    </source>
</evidence>
<keyword evidence="3 12" id="KW-0235">DNA replication</keyword>
<dbReference type="RefSeq" id="YP_003858571.1">
    <property type="nucleotide sequence ID" value="NC_014468.1"/>
</dbReference>